<evidence type="ECO:0000256" key="1">
    <source>
        <dbReference type="ARBA" id="ARBA00001966"/>
    </source>
</evidence>
<evidence type="ECO:0000256" key="2">
    <source>
        <dbReference type="ARBA" id="ARBA00005156"/>
    </source>
</evidence>
<feature type="compositionally biased region" description="Basic and acidic residues" evidence="7">
    <location>
        <begin position="330"/>
        <end position="340"/>
    </location>
</feature>
<dbReference type="GO" id="GO:0017183">
    <property type="term" value="P:protein histidyl modification to diphthamide"/>
    <property type="evidence" value="ECO:0007669"/>
    <property type="project" value="InterPro"/>
</dbReference>
<dbReference type="InterPro" id="IPR016435">
    <property type="entry name" value="DPH1/DPH2"/>
</dbReference>
<keyword evidence="9" id="KW-1185">Reference proteome</keyword>
<dbReference type="PANTHER" id="PTHR10762">
    <property type="entry name" value="DIPHTHAMIDE BIOSYNTHESIS PROTEIN"/>
    <property type="match status" value="1"/>
</dbReference>
<evidence type="ECO:0000256" key="7">
    <source>
        <dbReference type="SAM" id="MobiDB-lite"/>
    </source>
</evidence>
<dbReference type="Gene3D" id="3.40.50.11860">
    <property type="entry name" value="Diphthamide synthesis DPH1/DPH2 domain 3"/>
    <property type="match status" value="1"/>
</dbReference>
<evidence type="ECO:0000256" key="3">
    <source>
        <dbReference type="ARBA" id="ARBA00006179"/>
    </source>
</evidence>
<dbReference type="FunFam" id="3.40.50.11860:FF:000001">
    <property type="entry name" value="2-(3-amino-3-carboxypropyl)histidine synthase subunit 2"/>
    <property type="match status" value="1"/>
</dbReference>
<comment type="caution">
    <text evidence="8">The sequence shown here is derived from an EMBL/GenBank/DDBJ whole genome shotgun (WGS) entry which is preliminary data.</text>
</comment>
<dbReference type="EMBL" id="PKMF04000456">
    <property type="protein sequence ID" value="KAK7830760.1"/>
    <property type="molecule type" value="Genomic_DNA"/>
</dbReference>
<gene>
    <name evidence="8" type="primary">DPH2</name>
    <name evidence="8" type="ORF">CFP56_027949</name>
</gene>
<dbReference type="Pfam" id="PF01866">
    <property type="entry name" value="Diphthamide_syn"/>
    <property type="match status" value="1"/>
</dbReference>
<evidence type="ECO:0000256" key="5">
    <source>
        <dbReference type="ARBA" id="ARBA00023004"/>
    </source>
</evidence>
<dbReference type="Gene3D" id="3.40.50.11840">
    <property type="entry name" value="Diphthamide synthesis DPH1/DPH2 domain 1"/>
    <property type="match status" value="1"/>
</dbReference>
<dbReference type="GO" id="GO:0051536">
    <property type="term" value="F:iron-sulfur cluster binding"/>
    <property type="evidence" value="ECO:0007669"/>
    <property type="project" value="UniProtKB-KW"/>
</dbReference>
<dbReference type="InterPro" id="IPR042265">
    <property type="entry name" value="DPH1/DPH2_3"/>
</dbReference>
<comment type="cofactor">
    <cofactor evidence="1">
        <name>[4Fe-4S] cluster</name>
        <dbReference type="ChEBI" id="CHEBI:49883"/>
    </cofactor>
</comment>
<evidence type="ECO:0000313" key="8">
    <source>
        <dbReference type="EMBL" id="KAK7830760.1"/>
    </source>
</evidence>
<evidence type="ECO:0000313" key="9">
    <source>
        <dbReference type="Proteomes" id="UP000237347"/>
    </source>
</evidence>
<dbReference type="GO" id="GO:0090560">
    <property type="term" value="F:2-(3-amino-3-carboxypropyl)histidine synthase activity"/>
    <property type="evidence" value="ECO:0007669"/>
    <property type="project" value="InterPro"/>
</dbReference>
<feature type="region of interest" description="Disordered" evidence="7">
    <location>
        <begin position="308"/>
        <end position="340"/>
    </location>
</feature>
<keyword evidence="4" id="KW-0479">Metal-binding</keyword>
<reference evidence="8 9" key="1">
    <citation type="journal article" date="2018" name="Sci. Data">
        <title>The draft genome sequence of cork oak.</title>
        <authorList>
            <person name="Ramos A.M."/>
            <person name="Usie A."/>
            <person name="Barbosa P."/>
            <person name="Barros P.M."/>
            <person name="Capote T."/>
            <person name="Chaves I."/>
            <person name="Simoes F."/>
            <person name="Abreu I."/>
            <person name="Carrasquinho I."/>
            <person name="Faro C."/>
            <person name="Guimaraes J.B."/>
            <person name="Mendonca D."/>
            <person name="Nobrega F."/>
            <person name="Rodrigues L."/>
            <person name="Saibo N.J.M."/>
            <person name="Varela M.C."/>
            <person name="Egas C."/>
            <person name="Matos J."/>
            <person name="Miguel C.M."/>
            <person name="Oliveira M.M."/>
            <person name="Ricardo C.P."/>
            <person name="Goncalves S."/>
        </authorList>
    </citation>
    <scope>NUCLEOTIDE SEQUENCE [LARGE SCALE GENOMIC DNA]</scope>
    <source>
        <strain evidence="9">cv. HL8</strain>
    </source>
</reference>
<dbReference type="NCBIfam" id="TIGR00322">
    <property type="entry name" value="diphth2_R"/>
    <property type="match status" value="2"/>
</dbReference>
<dbReference type="AlphaFoldDB" id="A0AAW0JVN2"/>
<proteinExistence type="inferred from homology"/>
<comment type="similarity">
    <text evidence="3">Belongs to the DPH1/DPH2 family. DPH2 subfamily.</text>
</comment>
<sequence length="340" mass="38041">MDLESNYEIAPTADFIYSRNFSRVALQFPDELLKDSTRVVRALREKLRLLRKCSTENSGDNNKDVRLFVMADTTFGSCCVDEVGALHADAECVVHYGHTCLSPYYLVEKAKDANIIGILVGTLGVGKFLCGIEQDRWLPTYDTSDERADHSSREKAYTLVMGKPNPAKLANFPECDVFIFVSCAQTALLESKEYLSPVITPFEAMLAFNRGSQWTGEYVMEFRDLINSCPVEVRNRSEARFSFSHGGYVEDFDLQEENGGEDNEGTLALANATDKVLQLRENPKSVIKGTAKSGPEFFAARSYQGLEMHHDNSSPEPFLIGRSGRASGYENEKSKQEEEL</sequence>
<dbReference type="SFLD" id="SFLDS00032">
    <property type="entry name" value="Radical_SAM_3-amino-3-carboxyp"/>
    <property type="match status" value="2"/>
</dbReference>
<evidence type="ECO:0000256" key="6">
    <source>
        <dbReference type="ARBA" id="ARBA00023014"/>
    </source>
</evidence>
<accession>A0AAW0JVN2</accession>
<dbReference type="InterPro" id="IPR042263">
    <property type="entry name" value="DPH1/DPH2_1"/>
</dbReference>
<dbReference type="Proteomes" id="UP000237347">
    <property type="component" value="Unassembled WGS sequence"/>
</dbReference>
<protein>
    <submittedName>
        <fullName evidence="8">2-(3-amino-3-carboxypropyl)histidine synthase subunit 2</fullName>
    </submittedName>
</protein>
<keyword evidence="5" id="KW-0408">Iron</keyword>
<organism evidence="8 9">
    <name type="scientific">Quercus suber</name>
    <name type="common">Cork oak</name>
    <dbReference type="NCBI Taxonomy" id="58331"/>
    <lineage>
        <taxon>Eukaryota</taxon>
        <taxon>Viridiplantae</taxon>
        <taxon>Streptophyta</taxon>
        <taxon>Embryophyta</taxon>
        <taxon>Tracheophyta</taxon>
        <taxon>Spermatophyta</taxon>
        <taxon>Magnoliopsida</taxon>
        <taxon>eudicotyledons</taxon>
        <taxon>Gunneridae</taxon>
        <taxon>Pentapetalae</taxon>
        <taxon>rosids</taxon>
        <taxon>fabids</taxon>
        <taxon>Fagales</taxon>
        <taxon>Fagaceae</taxon>
        <taxon>Quercus</taxon>
    </lineage>
</organism>
<comment type="pathway">
    <text evidence="2">Protein modification; peptidyl-diphthamide biosynthesis.</text>
</comment>
<keyword evidence="6" id="KW-0411">Iron-sulfur</keyword>
<dbReference type="GO" id="GO:0046872">
    <property type="term" value="F:metal ion binding"/>
    <property type="evidence" value="ECO:0007669"/>
    <property type="project" value="UniProtKB-KW"/>
</dbReference>
<evidence type="ECO:0000256" key="4">
    <source>
        <dbReference type="ARBA" id="ARBA00022723"/>
    </source>
</evidence>
<dbReference type="PANTHER" id="PTHR10762:SF2">
    <property type="entry name" value="2-(3-AMINO-3-CARBOXYPROPYL)HISTIDINE SYNTHASE SUBUNIT 2"/>
    <property type="match status" value="1"/>
</dbReference>
<name>A0AAW0JVN2_QUESU</name>